<evidence type="ECO:0000256" key="4">
    <source>
        <dbReference type="ARBA" id="ARBA00022797"/>
    </source>
</evidence>
<evidence type="ECO:0000256" key="7">
    <source>
        <dbReference type="ARBA" id="ARBA00023004"/>
    </source>
</evidence>
<evidence type="ECO:0000259" key="9">
    <source>
        <dbReference type="PROSITE" id="PS51819"/>
    </source>
</evidence>
<evidence type="ECO:0000256" key="3">
    <source>
        <dbReference type="ARBA" id="ARBA00022723"/>
    </source>
</evidence>
<keyword evidence="3" id="KW-0479">Metal-binding</keyword>
<name>A0A9E6XVM8_9ACTN</name>
<evidence type="ECO:0000256" key="6">
    <source>
        <dbReference type="ARBA" id="ARBA00023002"/>
    </source>
</evidence>
<dbReference type="RefSeq" id="WP_259314989.1">
    <property type="nucleotide sequence ID" value="NZ_CP087164.1"/>
</dbReference>
<evidence type="ECO:0000256" key="2">
    <source>
        <dbReference type="ARBA" id="ARBA00008784"/>
    </source>
</evidence>
<dbReference type="GO" id="GO:0008198">
    <property type="term" value="F:ferrous iron binding"/>
    <property type="evidence" value="ECO:0007669"/>
    <property type="project" value="InterPro"/>
</dbReference>
<dbReference type="GO" id="GO:0018583">
    <property type="term" value="F:biphenyl-2,3-diol 1,2-dioxygenase activity"/>
    <property type="evidence" value="ECO:0007669"/>
    <property type="project" value="UniProtKB-EC"/>
</dbReference>
<dbReference type="KEGG" id="sbae:DSM104329_01687"/>
<dbReference type="PROSITE" id="PS00082">
    <property type="entry name" value="EXTRADIOL_DIOXYGENAS"/>
    <property type="match status" value="1"/>
</dbReference>
<evidence type="ECO:0000256" key="8">
    <source>
        <dbReference type="RuleBase" id="RU000683"/>
    </source>
</evidence>
<proteinExistence type="inferred from homology"/>
<dbReference type="Proteomes" id="UP001162834">
    <property type="component" value="Chromosome"/>
</dbReference>
<dbReference type="PROSITE" id="PS51819">
    <property type="entry name" value="VOC"/>
    <property type="match status" value="2"/>
</dbReference>
<dbReference type="SUPFAM" id="SSF54593">
    <property type="entry name" value="Glyoxalase/Bleomycin resistance protein/Dihydroxybiphenyl dioxygenase"/>
    <property type="match status" value="1"/>
</dbReference>
<sequence length="338" mass="36673">MSHRLLSHLAHVELLTTDLDASVGFAVDALGLDVVREDGDSVSLRCWGDFYSHSLVLTAADAPGLGHAAWRTDGPEQLDEAVAKIEAAGTQGEWIESSAGHGRAYRFEGPGGHANEVFWEVERAVAPAGEESPYPDRPQRTGGHGIGVRLIDHVTVTTPSVRDASAWYRDVLGFRTMAYIEPAPGAPWIFSVNTTNEKSHDLGLVADFEGRRGRHHHLAFWVETNHDLVRGASFLIEHGHAIDYGPGQHGIGEQNYLYFRDPAGLRYELNSGGYRNYVPDWEPARWGIEDGPNNSYRTEVAMPAVHMVAIPPGVAGSMETPAAAPAAAGSPEDSLSRL</sequence>
<keyword evidence="7 8" id="KW-0408">Iron</keyword>
<evidence type="ECO:0000256" key="1">
    <source>
        <dbReference type="ARBA" id="ARBA00001954"/>
    </source>
</evidence>
<dbReference type="InterPro" id="IPR004360">
    <property type="entry name" value="Glyas_Fos-R_dOase_dom"/>
</dbReference>
<protein>
    <submittedName>
        <fullName evidence="10">Manganese-dependent 2,3-dihydroxybiphenyl 1,2-dioxygenase</fullName>
        <ecNumber evidence="10">1.13.11.39</ecNumber>
    </submittedName>
</protein>
<keyword evidence="6 8" id="KW-0560">Oxidoreductase</keyword>
<dbReference type="EMBL" id="CP087164">
    <property type="protein sequence ID" value="UGS35300.1"/>
    <property type="molecule type" value="Genomic_DNA"/>
</dbReference>
<accession>A0A9E6XVM8</accession>
<keyword evidence="5 8" id="KW-0223">Dioxygenase</keyword>
<feature type="domain" description="VOC" evidence="9">
    <location>
        <begin position="150"/>
        <end position="272"/>
    </location>
</feature>
<reference evidence="10" key="1">
    <citation type="journal article" date="2022" name="Int. J. Syst. Evol. Microbiol.">
        <title>Pseudomonas aegrilactucae sp. nov. and Pseudomonas morbosilactucae sp. nov., pathogens causing bacterial rot of lettuce in Japan.</title>
        <authorList>
            <person name="Sawada H."/>
            <person name="Fujikawa T."/>
            <person name="Satou M."/>
        </authorList>
    </citation>
    <scope>NUCLEOTIDE SEQUENCE</scope>
    <source>
        <strain evidence="10">0166_1</strain>
    </source>
</reference>
<evidence type="ECO:0000256" key="5">
    <source>
        <dbReference type="ARBA" id="ARBA00022964"/>
    </source>
</evidence>
<gene>
    <name evidence="10" type="primary">bphC_4</name>
    <name evidence="10" type="ORF">DSM104329_01687</name>
</gene>
<evidence type="ECO:0000313" key="11">
    <source>
        <dbReference type="Proteomes" id="UP001162834"/>
    </source>
</evidence>
<dbReference type="Gene3D" id="3.10.180.10">
    <property type="entry name" value="2,3-Dihydroxybiphenyl 1,2-Dioxygenase, domain 1"/>
    <property type="match status" value="2"/>
</dbReference>
<feature type="domain" description="VOC" evidence="9">
    <location>
        <begin position="8"/>
        <end position="120"/>
    </location>
</feature>
<comment type="cofactor">
    <cofactor evidence="1 8">
        <name>Fe(2+)</name>
        <dbReference type="ChEBI" id="CHEBI:29033"/>
    </cofactor>
</comment>
<keyword evidence="11" id="KW-1185">Reference proteome</keyword>
<dbReference type="Pfam" id="PF00903">
    <property type="entry name" value="Glyoxalase"/>
    <property type="match status" value="2"/>
</dbReference>
<organism evidence="10 11">
    <name type="scientific">Capillimicrobium parvum</name>
    <dbReference type="NCBI Taxonomy" id="2884022"/>
    <lineage>
        <taxon>Bacteria</taxon>
        <taxon>Bacillati</taxon>
        <taxon>Actinomycetota</taxon>
        <taxon>Thermoleophilia</taxon>
        <taxon>Solirubrobacterales</taxon>
        <taxon>Capillimicrobiaceae</taxon>
        <taxon>Capillimicrobium</taxon>
    </lineage>
</organism>
<dbReference type="InterPro" id="IPR029068">
    <property type="entry name" value="Glyas_Bleomycin-R_OHBP_Dase"/>
</dbReference>
<dbReference type="AlphaFoldDB" id="A0A9E6XVM8"/>
<dbReference type="InterPro" id="IPR050383">
    <property type="entry name" value="GlyoxalaseI/FosfomycinResist"/>
</dbReference>
<dbReference type="InterPro" id="IPR000486">
    <property type="entry name" value="Xdiol_ring_cleave_dOase_1/2"/>
</dbReference>
<dbReference type="EC" id="1.13.11.39" evidence="10"/>
<evidence type="ECO:0000313" key="10">
    <source>
        <dbReference type="EMBL" id="UGS35300.1"/>
    </source>
</evidence>
<dbReference type="PANTHER" id="PTHR21366">
    <property type="entry name" value="GLYOXALASE FAMILY PROTEIN"/>
    <property type="match status" value="1"/>
</dbReference>
<comment type="similarity">
    <text evidence="2 8">Belongs to the extradiol ring-cleavage dioxygenase family.</text>
</comment>
<keyword evidence="4 8" id="KW-0058">Aromatic hydrocarbons catabolism</keyword>
<dbReference type="InterPro" id="IPR037523">
    <property type="entry name" value="VOC_core"/>
</dbReference>